<organism evidence="2 3">
    <name type="scientific">Microlunatus soli</name>
    <dbReference type="NCBI Taxonomy" id="630515"/>
    <lineage>
        <taxon>Bacteria</taxon>
        <taxon>Bacillati</taxon>
        <taxon>Actinomycetota</taxon>
        <taxon>Actinomycetes</taxon>
        <taxon>Propionibacteriales</taxon>
        <taxon>Propionibacteriaceae</taxon>
        <taxon>Microlunatus</taxon>
    </lineage>
</organism>
<evidence type="ECO:0000313" key="2">
    <source>
        <dbReference type="EMBL" id="SDT39859.1"/>
    </source>
</evidence>
<dbReference type="SUPFAM" id="SSF56112">
    <property type="entry name" value="Protein kinase-like (PK-like)"/>
    <property type="match status" value="1"/>
</dbReference>
<sequence length="328" mass="36042">MTAHDELTPTPFVPWDEYWAVRHDEELWTPWIRWALELAEVAADDVAILKPSQYPTARCGDVIVTIYPDASFVFDLEREAHTLLSASDLPIPSLVAAGTFPTQPKEPIWQWLIESVAAGIPWNRARAELAPAKASRAAEAVGSALRSLHRTPHAAGRILNLDWASFDELIEDEVKELGQNDGRLALFPDRFLPGLLELARSTYGTIDTGTVSTILHGDVHGDNVFIEPATGELTSIIDLNEMRVGDPWYDLADAAFRLLRGRPGLICQLLRGYGADLLKPEPLALRLLGWGLVHDFDGLTATIKERGIPDGIDDVQQLAGHLSGLTAP</sequence>
<dbReference type="PANTHER" id="PTHR21310">
    <property type="entry name" value="AMINOGLYCOSIDE PHOSPHOTRANSFERASE-RELATED-RELATED"/>
    <property type="match status" value="1"/>
</dbReference>
<gene>
    <name evidence="2" type="ORF">SAMN04489812_5603</name>
</gene>
<keyword evidence="3" id="KW-1185">Reference proteome</keyword>
<dbReference type="GO" id="GO:0016740">
    <property type="term" value="F:transferase activity"/>
    <property type="evidence" value="ECO:0007669"/>
    <property type="project" value="UniProtKB-KW"/>
</dbReference>
<dbReference type="InterPro" id="IPR002575">
    <property type="entry name" value="Aminoglycoside_PTrfase"/>
</dbReference>
<name>A0A1H2A1X2_9ACTN</name>
<dbReference type="OrthoDB" id="9797603at2"/>
<dbReference type="EMBL" id="LT629772">
    <property type="protein sequence ID" value="SDT39859.1"/>
    <property type="molecule type" value="Genomic_DNA"/>
</dbReference>
<dbReference type="InterPro" id="IPR016259">
    <property type="entry name" value="Hygromycin-B_Kinase"/>
</dbReference>
<dbReference type="InterPro" id="IPR051678">
    <property type="entry name" value="AGP_Transferase"/>
</dbReference>
<evidence type="ECO:0000313" key="3">
    <source>
        <dbReference type="Proteomes" id="UP000199103"/>
    </source>
</evidence>
<dbReference type="PIRSF" id="PIRSF000707">
    <property type="entry name" value="Hygromycin-B_kinase"/>
    <property type="match status" value="1"/>
</dbReference>
<dbReference type="InterPro" id="IPR011009">
    <property type="entry name" value="Kinase-like_dom_sf"/>
</dbReference>
<dbReference type="Proteomes" id="UP000199103">
    <property type="component" value="Chromosome I"/>
</dbReference>
<dbReference type="AlphaFoldDB" id="A0A1H2A1X2"/>
<accession>A0A1H2A1X2</accession>
<dbReference type="STRING" id="630515.SAMN04489812_5603"/>
<dbReference type="Pfam" id="PF01636">
    <property type="entry name" value="APH"/>
    <property type="match status" value="1"/>
</dbReference>
<protein>
    <submittedName>
        <fullName evidence="2">Aminoglycoside phosphotransferase</fullName>
    </submittedName>
</protein>
<dbReference type="RefSeq" id="WP_157683769.1">
    <property type="nucleotide sequence ID" value="NZ_LT629772.1"/>
</dbReference>
<feature type="domain" description="Aminoglycoside phosphotransferase" evidence="1">
    <location>
        <begin position="57"/>
        <end position="279"/>
    </location>
</feature>
<proteinExistence type="predicted"/>
<reference evidence="2 3" key="1">
    <citation type="submission" date="2016-10" db="EMBL/GenBank/DDBJ databases">
        <authorList>
            <person name="de Groot N.N."/>
        </authorList>
    </citation>
    <scope>NUCLEOTIDE SEQUENCE [LARGE SCALE GENOMIC DNA]</scope>
    <source>
        <strain evidence="2 3">DSM 21800</strain>
    </source>
</reference>
<dbReference type="Gene3D" id="3.90.1200.10">
    <property type="match status" value="1"/>
</dbReference>
<keyword evidence="2" id="KW-0808">Transferase</keyword>
<evidence type="ECO:0000259" key="1">
    <source>
        <dbReference type="Pfam" id="PF01636"/>
    </source>
</evidence>
<dbReference type="PANTHER" id="PTHR21310:SF15">
    <property type="entry name" value="AMINOGLYCOSIDE PHOSPHOTRANSFERASE DOMAIN-CONTAINING PROTEIN"/>
    <property type="match status" value="1"/>
</dbReference>